<evidence type="ECO:0000259" key="1">
    <source>
        <dbReference type="PROSITE" id="PS51186"/>
    </source>
</evidence>
<dbReference type="GO" id="GO:0016747">
    <property type="term" value="F:acyltransferase activity, transferring groups other than amino-acyl groups"/>
    <property type="evidence" value="ECO:0007669"/>
    <property type="project" value="InterPro"/>
</dbReference>
<dbReference type="Gene3D" id="3.40.630.30">
    <property type="match status" value="1"/>
</dbReference>
<evidence type="ECO:0000313" key="2">
    <source>
        <dbReference type="EMBL" id="QAS53781.1"/>
    </source>
</evidence>
<dbReference type="RefSeq" id="WP_128526052.1">
    <property type="nucleotide sequence ID" value="NZ_CANLVY010000007.1"/>
</dbReference>
<sequence length="291" mass="33848">MERILNVKPLTMDDLPALEAMDTGIGDDYVVRIFDRLIESDSHELFGLFQDEQMLAVGGYSLFGQKKLAMLGRLRSDLRFQLKGNATELLRSVVDQLKSDDRVSWIGANTHLGNLPARRVLDKLGIQQGPVLHYLTLVRPDLLTGHTSGPVWDIVQDVDKKRDLLSELEDNALKVFPYECYYPLPYEEALLTDEYLNDATFYQNPTGTRFVIIKNDTKKYHYSHVKYFWNDHYKQAGFFETLIDHWKNNHDNIGCWIDFSDEGFRNIQDLTPYNVQEPWILYGMWKDTNSQ</sequence>
<accession>A0A410MGD8</accession>
<dbReference type="SUPFAM" id="SSF55729">
    <property type="entry name" value="Acyl-CoA N-acyltransferases (Nat)"/>
    <property type="match status" value="1"/>
</dbReference>
<reference evidence="2 3" key="1">
    <citation type="submission" date="2018-01" db="EMBL/GenBank/DDBJ databases">
        <title>The whole genome sequencing and assembly of Halobacillus litoralis ERB031 strain.</title>
        <authorList>
            <person name="Lee S.-J."/>
            <person name="Park M.-K."/>
            <person name="Kim J.-Y."/>
            <person name="Lee Y.-J."/>
            <person name="Yi H."/>
            <person name="Bahn Y.-S."/>
            <person name="Kim J.F."/>
            <person name="Lee D.-W."/>
        </authorList>
    </citation>
    <scope>NUCLEOTIDE SEQUENCE [LARGE SCALE GENOMIC DNA]</scope>
    <source>
        <strain evidence="2 3">ERB 031</strain>
    </source>
</reference>
<feature type="domain" description="N-acetyltransferase" evidence="1">
    <location>
        <begin position="5"/>
        <end position="144"/>
    </location>
</feature>
<protein>
    <submittedName>
        <fullName evidence="2">N-acetyltransferase</fullName>
    </submittedName>
</protein>
<dbReference type="InterPro" id="IPR016181">
    <property type="entry name" value="Acyl_CoA_acyltransferase"/>
</dbReference>
<gene>
    <name evidence="2" type="ORF">HLI_16985</name>
</gene>
<dbReference type="Proteomes" id="UP000287756">
    <property type="component" value="Chromosome"/>
</dbReference>
<proteinExistence type="predicted"/>
<dbReference type="KEGG" id="hli:HLI_16985"/>
<keyword evidence="2" id="KW-0808">Transferase</keyword>
<dbReference type="OrthoDB" id="2423856at2"/>
<dbReference type="Pfam" id="PF00583">
    <property type="entry name" value="Acetyltransf_1"/>
    <property type="match status" value="1"/>
</dbReference>
<dbReference type="InterPro" id="IPR000182">
    <property type="entry name" value="GNAT_dom"/>
</dbReference>
<name>A0A410MGD8_9BACI</name>
<dbReference type="EMBL" id="CP026118">
    <property type="protein sequence ID" value="QAS53781.1"/>
    <property type="molecule type" value="Genomic_DNA"/>
</dbReference>
<dbReference type="AlphaFoldDB" id="A0A410MGD8"/>
<dbReference type="PROSITE" id="PS51186">
    <property type="entry name" value="GNAT"/>
    <property type="match status" value="1"/>
</dbReference>
<evidence type="ECO:0000313" key="3">
    <source>
        <dbReference type="Proteomes" id="UP000287756"/>
    </source>
</evidence>
<organism evidence="2 3">
    <name type="scientific">Halobacillus litoralis</name>
    <dbReference type="NCBI Taxonomy" id="45668"/>
    <lineage>
        <taxon>Bacteria</taxon>
        <taxon>Bacillati</taxon>
        <taxon>Bacillota</taxon>
        <taxon>Bacilli</taxon>
        <taxon>Bacillales</taxon>
        <taxon>Bacillaceae</taxon>
        <taxon>Halobacillus</taxon>
    </lineage>
</organism>